<proteinExistence type="predicted"/>
<accession>A0A0S4XNX6</accession>
<keyword evidence="1" id="KW-0175">Coiled coil</keyword>
<gene>
    <name evidence="2" type="ORF">BN3087_450004</name>
</gene>
<feature type="coiled-coil region" evidence="1">
    <location>
        <begin position="35"/>
        <end position="69"/>
    </location>
</feature>
<sequence>MRFVIIFFLLFGIALADKDSEEHGHHHYKKDLTFLDLKENQKNAIRNILNQYRIEIKNYKNYKEHSEEQKQKIFLSQKFDEVKMQKIDQELSQKASNIQINFLKKIHSVLTIQQRQKFIYHIDEWEID</sequence>
<dbReference type="EMBL" id="FAXN01000046">
    <property type="protein sequence ID" value="CUV65774.1"/>
    <property type="molecule type" value="Genomic_DNA"/>
</dbReference>
<name>A0A0S4XNX6_9BACT</name>
<evidence type="ECO:0000256" key="1">
    <source>
        <dbReference type="SAM" id="Coils"/>
    </source>
</evidence>
<reference evidence="2" key="1">
    <citation type="submission" date="2015-11" db="EMBL/GenBank/DDBJ databases">
        <authorList>
            <person name="Zhang Y."/>
            <person name="Guo Z."/>
        </authorList>
    </citation>
    <scope>NUCLEOTIDE SEQUENCE</scope>
    <source>
        <strain evidence="2">BN30871</strain>
    </source>
</reference>
<evidence type="ECO:0000313" key="2">
    <source>
        <dbReference type="EMBL" id="CUV65774.1"/>
    </source>
</evidence>
<organism evidence="2">
    <name type="scientific">Sulfurovum sp. enrichment culture clone C5</name>
    <dbReference type="NCBI Taxonomy" id="497650"/>
    <lineage>
        <taxon>Bacteria</taxon>
        <taxon>Pseudomonadati</taxon>
        <taxon>Campylobacterota</taxon>
        <taxon>Epsilonproteobacteria</taxon>
        <taxon>Campylobacterales</taxon>
        <taxon>Sulfurovaceae</taxon>
        <taxon>Sulfurovum</taxon>
        <taxon>environmental samples</taxon>
    </lineage>
</organism>
<dbReference type="Gene3D" id="1.20.120.1490">
    <property type="match status" value="1"/>
</dbReference>
<evidence type="ECO:0008006" key="3">
    <source>
        <dbReference type="Google" id="ProtNLM"/>
    </source>
</evidence>
<dbReference type="AlphaFoldDB" id="A0A0S4XNX6"/>
<protein>
    <recommendedName>
        <fullName evidence="3">Periplasmic heavy metal sensor</fullName>
    </recommendedName>
</protein>